<reference evidence="7 8" key="1">
    <citation type="submission" date="2024-11" db="EMBL/GenBank/DDBJ databases">
        <title>Chromosome-level genome assembly of the freshwater bivalve Anodonta woodiana.</title>
        <authorList>
            <person name="Chen X."/>
        </authorList>
    </citation>
    <scope>NUCLEOTIDE SEQUENCE [LARGE SCALE GENOMIC DNA]</scope>
    <source>
        <strain evidence="7">MN2024</strain>
        <tissue evidence="7">Gills</tissue>
    </source>
</reference>
<dbReference type="InterPro" id="IPR038441">
    <property type="entry name" value="THAP_Znf_sf"/>
</dbReference>
<dbReference type="Pfam" id="PF05485">
    <property type="entry name" value="THAP"/>
    <property type="match status" value="1"/>
</dbReference>
<dbReference type="GO" id="GO:0003677">
    <property type="term" value="F:DNA binding"/>
    <property type="evidence" value="ECO:0007669"/>
    <property type="project" value="UniProtKB-UniRule"/>
</dbReference>
<dbReference type="PROSITE" id="PS50950">
    <property type="entry name" value="ZF_THAP"/>
    <property type="match status" value="1"/>
</dbReference>
<evidence type="ECO:0000256" key="5">
    <source>
        <dbReference type="PROSITE-ProRule" id="PRU00309"/>
    </source>
</evidence>
<dbReference type="SUPFAM" id="SSF57716">
    <property type="entry name" value="Glucocorticoid receptor-like (DNA-binding domain)"/>
    <property type="match status" value="1"/>
</dbReference>
<dbReference type="Gene3D" id="6.20.210.20">
    <property type="entry name" value="THAP domain"/>
    <property type="match status" value="1"/>
</dbReference>
<evidence type="ECO:0000256" key="3">
    <source>
        <dbReference type="ARBA" id="ARBA00022833"/>
    </source>
</evidence>
<keyword evidence="2 5" id="KW-0863">Zinc-finger</keyword>
<name>A0ABD3VVZ6_SINWO</name>
<evidence type="ECO:0000259" key="6">
    <source>
        <dbReference type="PROSITE" id="PS50950"/>
    </source>
</evidence>
<dbReference type="EMBL" id="JBJQND010000010">
    <property type="protein sequence ID" value="KAL3864688.1"/>
    <property type="molecule type" value="Genomic_DNA"/>
</dbReference>
<evidence type="ECO:0000256" key="2">
    <source>
        <dbReference type="ARBA" id="ARBA00022771"/>
    </source>
</evidence>
<evidence type="ECO:0000256" key="4">
    <source>
        <dbReference type="ARBA" id="ARBA00023125"/>
    </source>
</evidence>
<keyword evidence="3" id="KW-0862">Zinc</keyword>
<dbReference type="AlphaFoldDB" id="A0ABD3VVZ6"/>
<evidence type="ECO:0000313" key="7">
    <source>
        <dbReference type="EMBL" id="KAL3864688.1"/>
    </source>
</evidence>
<proteinExistence type="predicted"/>
<comment type="caution">
    <text evidence="7">The sequence shown here is derived from an EMBL/GenBank/DDBJ whole genome shotgun (WGS) entry which is preliminary data.</text>
</comment>
<accession>A0ABD3VVZ6</accession>
<dbReference type="Proteomes" id="UP001634394">
    <property type="component" value="Unassembled WGS sequence"/>
</dbReference>
<feature type="domain" description="THAP-type" evidence="6">
    <location>
        <begin position="6"/>
        <end position="81"/>
    </location>
</feature>
<evidence type="ECO:0000313" key="8">
    <source>
        <dbReference type="Proteomes" id="UP001634394"/>
    </source>
</evidence>
<organism evidence="7 8">
    <name type="scientific">Sinanodonta woodiana</name>
    <name type="common">Chinese pond mussel</name>
    <name type="synonym">Anodonta woodiana</name>
    <dbReference type="NCBI Taxonomy" id="1069815"/>
    <lineage>
        <taxon>Eukaryota</taxon>
        <taxon>Metazoa</taxon>
        <taxon>Spiralia</taxon>
        <taxon>Lophotrochozoa</taxon>
        <taxon>Mollusca</taxon>
        <taxon>Bivalvia</taxon>
        <taxon>Autobranchia</taxon>
        <taxon>Heteroconchia</taxon>
        <taxon>Palaeoheterodonta</taxon>
        <taxon>Unionida</taxon>
        <taxon>Unionoidea</taxon>
        <taxon>Unionidae</taxon>
        <taxon>Unioninae</taxon>
        <taxon>Sinanodonta</taxon>
    </lineage>
</organism>
<gene>
    <name evidence="7" type="ORF">ACJMK2_006349</name>
</gene>
<protein>
    <recommendedName>
        <fullName evidence="6">THAP-type domain-containing protein</fullName>
    </recommendedName>
</protein>
<keyword evidence="8" id="KW-1185">Reference proteome</keyword>
<dbReference type="GO" id="GO:0008270">
    <property type="term" value="F:zinc ion binding"/>
    <property type="evidence" value="ECO:0007669"/>
    <property type="project" value="UniProtKB-KW"/>
</dbReference>
<sequence>MSLTKTRKYCCICSNFRGKEVDEKTISLHRFPARCKLRRVWLQRSRLVRKDFAYTANSQMCSDHFVNISGPSKEHPVPSIFPNKVFQTSIWNKVTLLNNSDEKDDSLDVSEPFIAKPESPLDIYTFT</sequence>
<dbReference type="InterPro" id="IPR006612">
    <property type="entry name" value="THAP_Znf"/>
</dbReference>
<keyword evidence="4 5" id="KW-0238">DNA-binding</keyword>
<evidence type="ECO:0000256" key="1">
    <source>
        <dbReference type="ARBA" id="ARBA00022723"/>
    </source>
</evidence>
<keyword evidence="1" id="KW-0479">Metal-binding</keyword>